<sequence>MDDALDASMDAIQQCLMFEDRDETAKQGRVMAEWPSGYSSRRLAKLIDNSENWTGRSTTVVQVGSMLDRGGDDKRIKPADSILMAGYAPVDMEMQILVINMTYYKCYLFYNIAVSSSWN</sequence>
<name>A0A2N9GLK2_FAGSY</name>
<dbReference type="AlphaFoldDB" id="A0A2N9GLK2"/>
<gene>
    <name evidence="1" type="ORF">FSB_LOCUS31209</name>
</gene>
<organism evidence="1">
    <name type="scientific">Fagus sylvatica</name>
    <name type="common">Beechnut</name>
    <dbReference type="NCBI Taxonomy" id="28930"/>
    <lineage>
        <taxon>Eukaryota</taxon>
        <taxon>Viridiplantae</taxon>
        <taxon>Streptophyta</taxon>
        <taxon>Embryophyta</taxon>
        <taxon>Tracheophyta</taxon>
        <taxon>Spermatophyta</taxon>
        <taxon>Magnoliopsida</taxon>
        <taxon>eudicotyledons</taxon>
        <taxon>Gunneridae</taxon>
        <taxon>Pentapetalae</taxon>
        <taxon>rosids</taxon>
        <taxon>fabids</taxon>
        <taxon>Fagales</taxon>
        <taxon>Fagaceae</taxon>
        <taxon>Fagus</taxon>
    </lineage>
</organism>
<evidence type="ECO:0000313" key="1">
    <source>
        <dbReference type="EMBL" id="SPD03327.1"/>
    </source>
</evidence>
<accession>A0A2N9GLK2</accession>
<proteinExistence type="predicted"/>
<protein>
    <submittedName>
        <fullName evidence="1">Uncharacterized protein</fullName>
    </submittedName>
</protein>
<reference evidence="1" key="1">
    <citation type="submission" date="2018-02" db="EMBL/GenBank/DDBJ databases">
        <authorList>
            <person name="Cohen D.B."/>
            <person name="Kent A.D."/>
        </authorList>
    </citation>
    <scope>NUCLEOTIDE SEQUENCE</scope>
</reference>
<dbReference type="EMBL" id="OIVN01002402">
    <property type="protein sequence ID" value="SPD03327.1"/>
    <property type="molecule type" value="Genomic_DNA"/>
</dbReference>